<name>A0A0N4XPB7_NIPBR</name>
<dbReference type="Proteomes" id="UP000271162">
    <property type="component" value="Unassembled WGS sequence"/>
</dbReference>
<evidence type="ECO:0000313" key="3">
    <source>
        <dbReference type="WBParaSite" id="NBR_0000436901-mRNA-1"/>
    </source>
</evidence>
<proteinExistence type="predicted"/>
<protein>
    <submittedName>
        <fullName evidence="1 3">Uncharacterized protein</fullName>
    </submittedName>
</protein>
<organism evidence="3">
    <name type="scientific">Nippostrongylus brasiliensis</name>
    <name type="common">Rat hookworm</name>
    <dbReference type="NCBI Taxonomy" id="27835"/>
    <lineage>
        <taxon>Eukaryota</taxon>
        <taxon>Metazoa</taxon>
        <taxon>Ecdysozoa</taxon>
        <taxon>Nematoda</taxon>
        <taxon>Chromadorea</taxon>
        <taxon>Rhabditida</taxon>
        <taxon>Rhabditina</taxon>
        <taxon>Rhabditomorpha</taxon>
        <taxon>Strongyloidea</taxon>
        <taxon>Heligmosomidae</taxon>
        <taxon>Nippostrongylus</taxon>
    </lineage>
</organism>
<dbReference type="EMBL" id="UYSL01008008">
    <property type="protein sequence ID" value="VDL67959.1"/>
    <property type="molecule type" value="Genomic_DNA"/>
</dbReference>
<reference evidence="3" key="1">
    <citation type="submission" date="2017-02" db="UniProtKB">
        <authorList>
            <consortium name="WormBaseParasite"/>
        </authorList>
    </citation>
    <scope>IDENTIFICATION</scope>
</reference>
<accession>A0A0N4XPB7</accession>
<evidence type="ECO:0000313" key="1">
    <source>
        <dbReference type="EMBL" id="VDL67959.1"/>
    </source>
</evidence>
<gene>
    <name evidence="1" type="ORF">NBR_LOCUS4370</name>
</gene>
<sequence>MQPQAMMAPAPQEPVGAMPEQNMMAAPEPAIMQQAPAADVIPEERRRNFMIKPGLVYSGVWNCSAAPRLRQAD</sequence>
<reference evidence="1 2" key="2">
    <citation type="submission" date="2018-11" db="EMBL/GenBank/DDBJ databases">
        <authorList>
            <consortium name="Pathogen Informatics"/>
        </authorList>
    </citation>
    <scope>NUCLEOTIDE SEQUENCE [LARGE SCALE GENOMIC DNA]</scope>
</reference>
<evidence type="ECO:0000313" key="2">
    <source>
        <dbReference type="Proteomes" id="UP000271162"/>
    </source>
</evidence>
<keyword evidence="2" id="KW-1185">Reference proteome</keyword>
<dbReference type="AlphaFoldDB" id="A0A0N4XPB7"/>
<dbReference type="WBParaSite" id="NBR_0000436901-mRNA-1">
    <property type="protein sequence ID" value="NBR_0000436901-mRNA-1"/>
    <property type="gene ID" value="NBR_0000436901"/>
</dbReference>